<evidence type="ECO:0000313" key="6">
    <source>
        <dbReference type="EMBL" id="KTD21973.1"/>
    </source>
</evidence>
<evidence type="ECO:0000256" key="1">
    <source>
        <dbReference type="ARBA" id="ARBA00001968"/>
    </source>
</evidence>
<dbReference type="Gene3D" id="1.20.5.3070">
    <property type="match status" value="1"/>
</dbReference>
<dbReference type="InterPro" id="IPR005493">
    <property type="entry name" value="RraA/RraA-like"/>
</dbReference>
<sequence length="221" mass="24545">MLKDLIKAFSVFNSAELSDALDACKLEGALFSIHALAPGTKLIGSAYTIRYTPYEQKPVDFQGAADYIDEVPSHSVIVIDNGGRIDCTTWGEILTEFALLKGIAGTVVHGAVRDAGFIREVKYPVFCKGIYMRSGKNRVYMAEKQGTLNIQGITIKPEDIIFGDDNGVLAIPRNLAEEVLEKAKNIKESEKKIIAAIHKGRSLRQARQDYQYHTPWLKKQD</sequence>
<reference evidence="6 7" key="1">
    <citation type="submission" date="2015-11" db="EMBL/GenBank/DDBJ databases">
        <title>Genomic analysis of 38 Legionella species identifies large and diverse effector repertoires.</title>
        <authorList>
            <person name="Burstein D."/>
            <person name="Amaro F."/>
            <person name="Zusman T."/>
            <person name="Lifshitz Z."/>
            <person name="Cohen O."/>
            <person name="Gilbert J.A."/>
            <person name="Pupko T."/>
            <person name="Shuman H.A."/>
            <person name="Segal G."/>
        </authorList>
    </citation>
    <scope>NUCLEOTIDE SEQUENCE [LARGE SCALE GENOMIC DNA]</scope>
    <source>
        <strain evidence="6 7">ATCC 49505</strain>
    </source>
</reference>
<comment type="caution">
    <text evidence="6">The sequence shown here is derived from an EMBL/GenBank/DDBJ whole genome shotgun (WGS) entry which is preliminary data.</text>
</comment>
<dbReference type="GO" id="GO:0046872">
    <property type="term" value="F:metal ion binding"/>
    <property type="evidence" value="ECO:0007669"/>
    <property type="project" value="UniProtKB-KW"/>
</dbReference>
<dbReference type="AlphaFoldDB" id="A0A0W0VP78"/>
<proteinExistence type="predicted"/>
<organism evidence="6 7">
    <name type="scientific">Legionella londiniensis</name>
    <dbReference type="NCBI Taxonomy" id="45068"/>
    <lineage>
        <taxon>Bacteria</taxon>
        <taxon>Pseudomonadati</taxon>
        <taxon>Pseudomonadota</taxon>
        <taxon>Gammaproteobacteria</taxon>
        <taxon>Legionellales</taxon>
        <taxon>Legionellaceae</taxon>
        <taxon>Legionella</taxon>
    </lineage>
</organism>
<dbReference type="PATRIC" id="fig|45068.5.peg.752"/>
<feature type="binding site" evidence="5">
    <location>
        <position position="113"/>
    </location>
    <ligand>
        <name>substrate</name>
    </ligand>
</feature>
<keyword evidence="5" id="KW-0460">Magnesium</keyword>
<dbReference type="PANTHER" id="PTHR33254:SF4">
    <property type="entry name" value="4-HYDROXY-4-METHYL-2-OXOGLUTARATE ALDOLASE 3-RELATED"/>
    <property type="match status" value="1"/>
</dbReference>
<evidence type="ECO:0000256" key="3">
    <source>
        <dbReference type="ARBA" id="ARBA00029596"/>
    </source>
</evidence>
<feature type="binding site" evidence="5">
    <location>
        <position position="114"/>
    </location>
    <ligand>
        <name>Mg(2+)</name>
        <dbReference type="ChEBI" id="CHEBI:18420"/>
    </ligand>
</feature>
<comment type="cofactor">
    <cofactor evidence="1">
        <name>a divalent metal cation</name>
        <dbReference type="ChEBI" id="CHEBI:60240"/>
    </cofactor>
</comment>
<evidence type="ECO:0000256" key="4">
    <source>
        <dbReference type="ARBA" id="ARBA00030169"/>
    </source>
</evidence>
<keyword evidence="5" id="KW-0479">Metal-binding</keyword>
<dbReference type="CDD" id="cd16841">
    <property type="entry name" value="RraA_family"/>
    <property type="match status" value="1"/>
</dbReference>
<feature type="binding site" evidence="5">
    <location>
        <begin position="91"/>
        <end position="94"/>
    </location>
    <ligand>
        <name>substrate</name>
    </ligand>
</feature>
<dbReference type="SUPFAM" id="SSF89562">
    <property type="entry name" value="RraA-like"/>
    <property type="match status" value="1"/>
</dbReference>
<dbReference type="Pfam" id="PF03737">
    <property type="entry name" value="RraA-like"/>
    <property type="match status" value="1"/>
</dbReference>
<dbReference type="InterPro" id="IPR036704">
    <property type="entry name" value="RraA/RraA-like_sf"/>
</dbReference>
<dbReference type="PANTHER" id="PTHR33254">
    <property type="entry name" value="4-HYDROXY-4-METHYL-2-OXOGLUTARATE ALDOLASE 3-RELATED"/>
    <property type="match status" value="1"/>
</dbReference>
<dbReference type="Gene3D" id="3.50.30.40">
    <property type="entry name" value="Ribonuclease E inhibitor RraA/RraA-like"/>
    <property type="match status" value="1"/>
</dbReference>
<dbReference type="EMBL" id="LNYK01000013">
    <property type="protein sequence ID" value="KTD21973.1"/>
    <property type="molecule type" value="Genomic_DNA"/>
</dbReference>
<dbReference type="Proteomes" id="UP000054997">
    <property type="component" value="Unassembled WGS sequence"/>
</dbReference>
<evidence type="ECO:0000256" key="5">
    <source>
        <dbReference type="PIRSR" id="PIRSR605493-1"/>
    </source>
</evidence>
<name>A0A0W0VP78_9GAMM</name>
<keyword evidence="7" id="KW-1185">Reference proteome</keyword>
<comment type="cofactor">
    <cofactor evidence="5">
        <name>Mg(2+)</name>
        <dbReference type="ChEBI" id="CHEBI:18420"/>
    </cofactor>
</comment>
<evidence type="ECO:0000313" key="7">
    <source>
        <dbReference type="Proteomes" id="UP000054997"/>
    </source>
</evidence>
<accession>A0A0W0VP78</accession>
<gene>
    <name evidence="6" type="primary">dlpA_1</name>
    <name evidence="6" type="ORF">Llon_0705</name>
</gene>
<evidence type="ECO:0000256" key="2">
    <source>
        <dbReference type="ARBA" id="ARBA00016549"/>
    </source>
</evidence>
<dbReference type="STRING" id="45068.Llon_0705"/>
<protein>
    <recommendedName>
        <fullName evidence="2">Putative 4-hydroxy-4-methyl-2-oxoglutarate aldolase</fullName>
    </recommendedName>
    <alternativeName>
        <fullName evidence="3">Regulator of ribonuclease activity homolog</fullName>
    </alternativeName>
    <alternativeName>
        <fullName evidence="4">RraA-like protein</fullName>
    </alternativeName>
</protein>